<sequence length="80" mass="9112">MTAISYNAWQSCASWQREEIPVGAWYDAIADKTVADAIIDRIVHDAIRIELEGESLRKTQVKKNQTACLVKDNVYICKKQ</sequence>
<evidence type="ECO:0000259" key="1">
    <source>
        <dbReference type="Pfam" id="PF01695"/>
    </source>
</evidence>
<dbReference type="AlphaFoldDB" id="A0AB33JGZ1"/>
<feature type="domain" description="IstB-like ATP-binding" evidence="1">
    <location>
        <begin position="20"/>
        <end position="62"/>
    </location>
</feature>
<accession>A0AB33JGZ1</accession>
<organism evidence="2">
    <name type="scientific">Prevotella sp. GTC17262</name>
    <dbReference type="NCBI Taxonomy" id="3236797"/>
    <lineage>
        <taxon>Bacteria</taxon>
        <taxon>Pseudomonadati</taxon>
        <taxon>Bacteroidota</taxon>
        <taxon>Bacteroidia</taxon>
        <taxon>Bacteroidales</taxon>
        <taxon>Prevotellaceae</taxon>
        <taxon>Prevotella</taxon>
    </lineage>
</organism>
<dbReference type="Pfam" id="PF01695">
    <property type="entry name" value="IstB_IS21"/>
    <property type="match status" value="1"/>
</dbReference>
<evidence type="ECO:0000313" key="2">
    <source>
        <dbReference type="EMBL" id="BFO81363.1"/>
    </source>
</evidence>
<reference evidence="2" key="1">
    <citation type="submission" date="2024-07" db="EMBL/GenBank/DDBJ databases">
        <title>Complete genome sequence of Prevotella sp. YM-2024 GTC17262.</title>
        <authorList>
            <person name="Hayashi M."/>
            <person name="Muto Y."/>
            <person name="Tanaka K."/>
            <person name="Niwa H."/>
        </authorList>
    </citation>
    <scope>NUCLEOTIDE SEQUENCE</scope>
    <source>
        <strain evidence="2">GTC17262</strain>
    </source>
</reference>
<name>A0AB33JGZ1_9BACT</name>
<dbReference type="GO" id="GO:0005524">
    <property type="term" value="F:ATP binding"/>
    <property type="evidence" value="ECO:0007669"/>
    <property type="project" value="InterPro"/>
</dbReference>
<dbReference type="InterPro" id="IPR002611">
    <property type="entry name" value="IstB_ATP-bd"/>
</dbReference>
<dbReference type="EMBL" id="AP035789">
    <property type="protein sequence ID" value="BFO81363.1"/>
    <property type="molecule type" value="Genomic_DNA"/>
</dbReference>
<gene>
    <name evidence="2" type="ORF">GTC17262_15540</name>
</gene>
<protein>
    <recommendedName>
        <fullName evidence="1">IstB-like ATP-binding domain-containing protein</fullName>
    </recommendedName>
</protein>
<proteinExistence type="predicted"/>